<sequence>MSDKPKGGRPTEYRPEYCERVIQLGREGASKAEMAHALGVSRNTLDNWAEANPEFLSAVKEAVSLAQGWWESEGRKATFGLVPGFNATAFIFNMKNRFPDDWREKTQQEISGPNGGAIPITAVERVVVRPKDTDSNG</sequence>
<proteinExistence type="predicted"/>
<dbReference type="Proteomes" id="UP001595536">
    <property type="component" value="Unassembled WGS sequence"/>
</dbReference>
<gene>
    <name evidence="1" type="ORF">ACFOEX_13035</name>
</gene>
<dbReference type="RefSeq" id="WP_376829158.1">
    <property type="nucleotide sequence ID" value="NZ_JBHLWR010000005.1"/>
</dbReference>
<evidence type="ECO:0008006" key="3">
    <source>
        <dbReference type="Google" id="ProtNLM"/>
    </source>
</evidence>
<protein>
    <recommendedName>
        <fullName evidence="3">Terminase small subunit</fullName>
    </recommendedName>
</protein>
<dbReference type="SUPFAM" id="SSF46689">
    <property type="entry name" value="Homeodomain-like"/>
    <property type="match status" value="1"/>
</dbReference>
<keyword evidence="2" id="KW-1185">Reference proteome</keyword>
<evidence type="ECO:0000313" key="2">
    <source>
        <dbReference type="Proteomes" id="UP001595536"/>
    </source>
</evidence>
<evidence type="ECO:0000313" key="1">
    <source>
        <dbReference type="EMBL" id="MFC3267266.1"/>
    </source>
</evidence>
<reference evidence="2" key="1">
    <citation type="journal article" date="2019" name="Int. J. Syst. Evol. Microbiol.">
        <title>The Global Catalogue of Microorganisms (GCM) 10K type strain sequencing project: providing services to taxonomists for standard genome sequencing and annotation.</title>
        <authorList>
            <consortium name="The Broad Institute Genomics Platform"/>
            <consortium name="The Broad Institute Genome Sequencing Center for Infectious Disease"/>
            <person name="Wu L."/>
            <person name="Ma J."/>
        </authorList>
    </citation>
    <scope>NUCLEOTIDE SEQUENCE [LARGE SCALE GENOMIC DNA]</scope>
    <source>
        <strain evidence="2">CCM 7941</strain>
    </source>
</reference>
<dbReference type="Gene3D" id="1.10.10.60">
    <property type="entry name" value="Homeodomain-like"/>
    <property type="match status" value="1"/>
</dbReference>
<comment type="caution">
    <text evidence="1">The sequence shown here is derived from an EMBL/GenBank/DDBJ whole genome shotgun (WGS) entry which is preliminary data.</text>
</comment>
<accession>A0ABV7LHB0</accession>
<dbReference type="InterPro" id="IPR009057">
    <property type="entry name" value="Homeodomain-like_sf"/>
</dbReference>
<name>A0ABV7LHB0_9HYPH</name>
<dbReference type="EMBL" id="JBHRUV010000098">
    <property type="protein sequence ID" value="MFC3267266.1"/>
    <property type="molecule type" value="Genomic_DNA"/>
</dbReference>
<organism evidence="1 2">
    <name type="scientific">Camelimonas abortus</name>
    <dbReference type="NCBI Taxonomy" id="1017184"/>
    <lineage>
        <taxon>Bacteria</taxon>
        <taxon>Pseudomonadati</taxon>
        <taxon>Pseudomonadota</taxon>
        <taxon>Alphaproteobacteria</taxon>
        <taxon>Hyphomicrobiales</taxon>
        <taxon>Chelatococcaceae</taxon>
        <taxon>Camelimonas</taxon>
    </lineage>
</organism>